<accession>A0ABY5NZ78</accession>
<gene>
    <name evidence="1" type="ORF">G314FT_11140</name>
</gene>
<dbReference type="InterPro" id="IPR038226">
    <property type="entry name" value="LMG18311-like_sf"/>
</dbReference>
<reference evidence="1" key="2">
    <citation type="submission" date="2022-08" db="EMBL/GenBank/DDBJ databases">
        <authorList>
            <person name="Poehlein A."/>
            <person name="Guzman J."/>
            <person name="Daniel R."/>
            <person name="Vilcinskas A."/>
        </authorList>
    </citation>
    <scope>NUCLEOTIDE SEQUENCE</scope>
    <source>
        <strain evidence="1">G314FT</strain>
    </source>
</reference>
<dbReference type="Gene3D" id="3.40.1720.10">
    <property type="entry name" value="Streptococcus thermophilus LMG 18311 protein like"/>
    <property type="match status" value="1"/>
</dbReference>
<dbReference type="EMBL" id="CP102451">
    <property type="protein sequence ID" value="UUV98956.1"/>
    <property type="molecule type" value="Genomic_DNA"/>
</dbReference>
<reference evidence="1" key="1">
    <citation type="submission" date="2022-08" db="EMBL/GenBank/DDBJ databases">
        <title>Genome sequence of Vagococcus luciliae DSM 112651.</title>
        <authorList>
            <person name="Juan G."/>
            <person name="Anja P."/>
            <person name="Rolf D."/>
            <person name="Kampfer P."/>
            <person name="Vilcinskas A."/>
        </authorList>
    </citation>
    <scope>NUCLEOTIDE SEQUENCE</scope>
    <source>
        <strain evidence="1">G314FT</strain>
    </source>
</reference>
<protein>
    <recommendedName>
        <fullName evidence="3">DUF1827 domain-containing protein</fullName>
    </recommendedName>
</protein>
<sequence length="105" mass="11823">MILMKLIDVTNSYATLVSKQLENTDARFVSVYSLGKTLVIHSTANTHIDVVLVNKTRDIKDLELNAVLEELLHTTMDNPELEIIRTHGVVEVEIPVKPKKTKKIS</sequence>
<dbReference type="InterPro" id="IPR014959">
    <property type="entry name" value="DUF1827"/>
</dbReference>
<organism evidence="1 2">
    <name type="scientific">Vagococcus luciliae</name>
    <dbReference type="NCBI Taxonomy" id="2920380"/>
    <lineage>
        <taxon>Bacteria</taxon>
        <taxon>Bacillati</taxon>
        <taxon>Bacillota</taxon>
        <taxon>Bacilli</taxon>
        <taxon>Lactobacillales</taxon>
        <taxon>Enterococcaceae</taxon>
        <taxon>Vagococcus</taxon>
    </lineage>
</organism>
<dbReference type="Pfam" id="PF08860">
    <property type="entry name" value="DUF1827"/>
    <property type="match status" value="1"/>
</dbReference>
<evidence type="ECO:0008006" key="3">
    <source>
        <dbReference type="Google" id="ProtNLM"/>
    </source>
</evidence>
<name>A0ABY5NZ78_9ENTE</name>
<evidence type="ECO:0000313" key="1">
    <source>
        <dbReference type="EMBL" id="UUV98956.1"/>
    </source>
</evidence>
<keyword evidence="2" id="KW-1185">Reference proteome</keyword>
<proteinExistence type="predicted"/>
<dbReference type="Proteomes" id="UP001058273">
    <property type="component" value="Chromosome"/>
</dbReference>
<evidence type="ECO:0000313" key="2">
    <source>
        <dbReference type="Proteomes" id="UP001058273"/>
    </source>
</evidence>